<proteinExistence type="predicted"/>
<organism evidence="1 2">
    <name type="scientific">Mucor flavus</name>
    <dbReference type="NCBI Taxonomy" id="439312"/>
    <lineage>
        <taxon>Eukaryota</taxon>
        <taxon>Fungi</taxon>
        <taxon>Fungi incertae sedis</taxon>
        <taxon>Mucoromycota</taxon>
        <taxon>Mucoromycotina</taxon>
        <taxon>Mucoromycetes</taxon>
        <taxon>Mucorales</taxon>
        <taxon>Mucorineae</taxon>
        <taxon>Mucoraceae</taxon>
        <taxon>Mucor</taxon>
    </lineage>
</organism>
<protein>
    <recommendedName>
        <fullName evidence="3">Cyclin</fullName>
    </recommendedName>
</protein>
<gene>
    <name evidence="1" type="ORF">MFLAVUS_003907</name>
</gene>
<evidence type="ECO:0008006" key="3">
    <source>
        <dbReference type="Google" id="ProtNLM"/>
    </source>
</evidence>
<sequence length="355" mass="39804">MANVQYLLPDEQSRTAATVNAVMTVNHLINTHTTTTTTTINNTMSSIETMNSFDNNNNGQDRPCEKYRQFIDSSVQERTFMIGKLVETFANTIDSIWNPKFLADKHQVKVIPTLGFCNEILKRSKATYSTLQISLFYIFRVKKVVHEKLYQRAQLPKDMQTSTNQEDLMCCGRRMFLASLMVASKYLHDKNYHNKAWAKITGLDIKEINAAEMAFLTLIDYQLYVSKPTFDRWYTQIHGYIQNSYKSATPQAREKAVVVQSTVKDQQNITCAYPSGAGAGAAAAARTVISCTTDYPSPPPDPLAATTTTIAASTDKCFQRNDSGVSFDIMSPPITATGTKRQFNAEDSTNKRSCH</sequence>
<dbReference type="CDD" id="cd20557">
    <property type="entry name" value="CYCLIN_ScPCL1-like"/>
    <property type="match status" value="1"/>
</dbReference>
<dbReference type="PANTHER" id="PTHR15615:SF36">
    <property type="entry name" value="PHO85 CYCLIN-5"/>
    <property type="match status" value="1"/>
</dbReference>
<name>A0ABP9YUH5_9FUNG</name>
<reference evidence="1 2" key="1">
    <citation type="submission" date="2024-04" db="EMBL/GenBank/DDBJ databases">
        <title>genome sequences of Mucor flavus KT1a and Helicostylum pulchrum KT1b strains isolated from the surface of a dry-aged beef.</title>
        <authorList>
            <person name="Toyotome T."/>
            <person name="Hosono M."/>
            <person name="Torimaru M."/>
            <person name="Fukuda K."/>
            <person name="Mikami N."/>
        </authorList>
    </citation>
    <scope>NUCLEOTIDE SEQUENCE [LARGE SCALE GENOMIC DNA]</scope>
    <source>
        <strain evidence="1 2">KT1a</strain>
    </source>
</reference>
<dbReference type="Gene3D" id="1.10.472.10">
    <property type="entry name" value="Cyclin-like"/>
    <property type="match status" value="1"/>
</dbReference>
<evidence type="ECO:0000313" key="1">
    <source>
        <dbReference type="EMBL" id="GAA5810486.1"/>
    </source>
</evidence>
<dbReference type="InterPro" id="IPR013922">
    <property type="entry name" value="Cyclin_PHO80-like"/>
</dbReference>
<dbReference type="Pfam" id="PF08613">
    <property type="entry name" value="Cyclin"/>
    <property type="match status" value="1"/>
</dbReference>
<dbReference type="Proteomes" id="UP001473302">
    <property type="component" value="Unassembled WGS sequence"/>
</dbReference>
<accession>A0ABP9YUH5</accession>
<comment type="caution">
    <text evidence="1">The sequence shown here is derived from an EMBL/GenBank/DDBJ whole genome shotgun (WGS) entry which is preliminary data.</text>
</comment>
<dbReference type="EMBL" id="BAABUK010000007">
    <property type="protein sequence ID" value="GAA5810486.1"/>
    <property type="molecule type" value="Genomic_DNA"/>
</dbReference>
<evidence type="ECO:0000313" key="2">
    <source>
        <dbReference type="Proteomes" id="UP001473302"/>
    </source>
</evidence>
<dbReference type="PANTHER" id="PTHR15615">
    <property type="match status" value="1"/>
</dbReference>
<keyword evidence="2" id="KW-1185">Reference proteome</keyword>